<comment type="caution">
    <text evidence="2">The sequence shown here is derived from an EMBL/GenBank/DDBJ whole genome shotgun (WGS) entry which is preliminary data.</text>
</comment>
<sequence>MIKDSQARIIDKKSWNNYYLLSLESPRIASQAHSGQFIMIRISHHPYPLLRRPFSLHSKDEKSIDIFFQASGLGTDLLSQKKVGDVLDILGPLGKGFHG</sequence>
<dbReference type="PROSITE" id="PS51384">
    <property type="entry name" value="FAD_FR"/>
    <property type="match status" value="1"/>
</dbReference>
<feature type="domain" description="FAD-binding FR-type" evidence="1">
    <location>
        <begin position="2"/>
        <end position="99"/>
    </location>
</feature>
<dbReference type="GO" id="GO:0016491">
    <property type="term" value="F:oxidoreductase activity"/>
    <property type="evidence" value="ECO:0007669"/>
    <property type="project" value="InterPro"/>
</dbReference>
<feature type="non-terminal residue" evidence="2">
    <location>
        <position position="99"/>
    </location>
</feature>
<dbReference type="InterPro" id="IPR017938">
    <property type="entry name" value="Riboflavin_synthase-like_b-brl"/>
</dbReference>
<dbReference type="SUPFAM" id="SSF63380">
    <property type="entry name" value="Riboflavin synthase domain-like"/>
    <property type="match status" value="1"/>
</dbReference>
<dbReference type="Gene3D" id="2.40.30.10">
    <property type="entry name" value="Translation factors"/>
    <property type="match status" value="1"/>
</dbReference>
<reference evidence="2" key="1">
    <citation type="journal article" date="2014" name="Front. Microbiol.">
        <title>High frequency of phylogenetically diverse reductive dehalogenase-homologous genes in deep subseafloor sedimentary metagenomes.</title>
        <authorList>
            <person name="Kawai M."/>
            <person name="Futagami T."/>
            <person name="Toyoda A."/>
            <person name="Takaki Y."/>
            <person name="Nishi S."/>
            <person name="Hori S."/>
            <person name="Arai W."/>
            <person name="Tsubouchi T."/>
            <person name="Morono Y."/>
            <person name="Uchiyama I."/>
            <person name="Ito T."/>
            <person name="Fujiyama A."/>
            <person name="Inagaki F."/>
            <person name="Takami H."/>
        </authorList>
    </citation>
    <scope>NUCLEOTIDE SEQUENCE</scope>
    <source>
        <strain evidence="2">Expedition CK06-06</strain>
    </source>
</reference>
<gene>
    <name evidence="2" type="ORF">S01H1_27485</name>
</gene>
<name>X0TAG2_9ZZZZ</name>
<dbReference type="PANTHER" id="PTHR43513">
    <property type="entry name" value="DIHYDROOROTATE DEHYDROGENASE B (NAD(+)), ELECTRON TRANSFER SUBUNIT"/>
    <property type="match status" value="1"/>
</dbReference>
<dbReference type="EMBL" id="BARS01016737">
    <property type="protein sequence ID" value="GAF90204.1"/>
    <property type="molecule type" value="Genomic_DNA"/>
</dbReference>
<organism evidence="2">
    <name type="scientific">marine sediment metagenome</name>
    <dbReference type="NCBI Taxonomy" id="412755"/>
    <lineage>
        <taxon>unclassified sequences</taxon>
        <taxon>metagenomes</taxon>
        <taxon>ecological metagenomes</taxon>
    </lineage>
</organism>
<dbReference type="AlphaFoldDB" id="X0TAG2"/>
<evidence type="ECO:0000259" key="1">
    <source>
        <dbReference type="PROSITE" id="PS51384"/>
    </source>
</evidence>
<accession>X0TAG2</accession>
<dbReference type="InterPro" id="IPR017927">
    <property type="entry name" value="FAD-bd_FR_type"/>
</dbReference>
<protein>
    <recommendedName>
        <fullName evidence="1">FAD-binding FR-type domain-containing protein</fullName>
    </recommendedName>
</protein>
<evidence type="ECO:0000313" key="2">
    <source>
        <dbReference type="EMBL" id="GAF90204.1"/>
    </source>
</evidence>
<proteinExistence type="predicted"/>
<dbReference type="PANTHER" id="PTHR43513:SF3">
    <property type="entry name" value="DIHYDROOROTATE DEHYDROGENASE B (NAD(+)), ELECTRON TRANSFER SUBUNIT-RELATED"/>
    <property type="match status" value="1"/>
</dbReference>
<dbReference type="InterPro" id="IPR050353">
    <property type="entry name" value="PyrK_electron_transfer"/>
</dbReference>